<keyword evidence="2" id="KW-1133">Transmembrane helix</keyword>
<dbReference type="Proteomes" id="UP000324974">
    <property type="component" value="Chromosome"/>
</dbReference>
<keyword evidence="2" id="KW-0472">Membrane</keyword>
<feature type="compositionally biased region" description="Basic and acidic residues" evidence="1">
    <location>
        <begin position="58"/>
        <end position="79"/>
    </location>
</feature>
<evidence type="ECO:0000313" key="3">
    <source>
        <dbReference type="EMBL" id="QEL16595.1"/>
    </source>
</evidence>
<proteinExistence type="predicted"/>
<evidence type="ECO:0000256" key="2">
    <source>
        <dbReference type="SAM" id="Phobius"/>
    </source>
</evidence>
<evidence type="ECO:0000313" key="4">
    <source>
        <dbReference type="Proteomes" id="UP000324974"/>
    </source>
</evidence>
<feature type="region of interest" description="Disordered" evidence="1">
    <location>
        <begin position="1"/>
        <end position="29"/>
    </location>
</feature>
<keyword evidence="2" id="KW-0812">Transmembrane</keyword>
<dbReference type="KEGG" id="lrs:PX52LOC_03555"/>
<organism evidence="3 4">
    <name type="scientific">Limnoglobus roseus</name>
    <dbReference type="NCBI Taxonomy" id="2598579"/>
    <lineage>
        <taxon>Bacteria</taxon>
        <taxon>Pseudomonadati</taxon>
        <taxon>Planctomycetota</taxon>
        <taxon>Planctomycetia</taxon>
        <taxon>Gemmatales</taxon>
        <taxon>Gemmataceae</taxon>
        <taxon>Limnoglobus</taxon>
    </lineage>
</organism>
<feature type="transmembrane region" description="Helical" evidence="2">
    <location>
        <begin position="133"/>
        <end position="153"/>
    </location>
</feature>
<reference evidence="4" key="1">
    <citation type="submission" date="2019-08" db="EMBL/GenBank/DDBJ databases">
        <title>Limnoglobus roseus gen. nov., sp. nov., a novel freshwater planctomycete with a giant genome from the family Gemmataceae.</title>
        <authorList>
            <person name="Kulichevskaya I.S."/>
            <person name="Naumoff D.G."/>
            <person name="Miroshnikov K."/>
            <person name="Ivanova A."/>
            <person name="Philippov D.A."/>
            <person name="Hakobyan A."/>
            <person name="Rijpstra I.C."/>
            <person name="Sinninghe Damste J.S."/>
            <person name="Liesack W."/>
            <person name="Dedysh S.N."/>
        </authorList>
    </citation>
    <scope>NUCLEOTIDE SEQUENCE [LARGE SCALE GENOMIC DNA]</scope>
    <source>
        <strain evidence="4">PX52</strain>
    </source>
</reference>
<feature type="transmembrane region" description="Helical" evidence="2">
    <location>
        <begin position="105"/>
        <end position="127"/>
    </location>
</feature>
<dbReference type="AlphaFoldDB" id="A0A5C1AD73"/>
<protein>
    <submittedName>
        <fullName evidence="3">Uncharacterized protein</fullName>
    </submittedName>
</protein>
<sequence>MPATVPCPTCKTPTKVPAGAEPGTTVACPSCDEQFVPKHLKTKSKAGTSNLDDDGESSDARNAEAEAGPREREDGYGKDLRKRKRRRGRESESRSNQVERSFSSLLGWIGVSIFVVFILVGMLLTSLRTQVPTAGLSCLGIVVIPLVVAAWLGRLLEHR</sequence>
<feature type="compositionally biased region" description="Low complexity" evidence="1">
    <location>
        <begin position="1"/>
        <end position="18"/>
    </location>
</feature>
<name>A0A5C1AD73_9BACT</name>
<keyword evidence="4" id="KW-1185">Reference proteome</keyword>
<evidence type="ECO:0000256" key="1">
    <source>
        <dbReference type="SAM" id="MobiDB-lite"/>
    </source>
</evidence>
<gene>
    <name evidence="3" type="ORF">PX52LOC_03555</name>
</gene>
<dbReference type="EMBL" id="CP042425">
    <property type="protein sequence ID" value="QEL16595.1"/>
    <property type="molecule type" value="Genomic_DNA"/>
</dbReference>
<feature type="region of interest" description="Disordered" evidence="1">
    <location>
        <begin position="42"/>
        <end position="96"/>
    </location>
</feature>
<accession>A0A5C1AD73</accession>